<accession>A0A9N9HRQ7</accession>
<sequence>ILEARLDDIDHFVDNLDEIISKKNNSYDLNENSRLNGLDLSTIDIQNLLMISNNIGLGLYDVINHKFPKE</sequence>
<organism evidence="1 2">
    <name type="scientific">Ambispora gerdemannii</name>
    <dbReference type="NCBI Taxonomy" id="144530"/>
    <lineage>
        <taxon>Eukaryota</taxon>
        <taxon>Fungi</taxon>
        <taxon>Fungi incertae sedis</taxon>
        <taxon>Mucoromycota</taxon>
        <taxon>Glomeromycotina</taxon>
        <taxon>Glomeromycetes</taxon>
        <taxon>Archaeosporales</taxon>
        <taxon>Ambisporaceae</taxon>
        <taxon>Ambispora</taxon>
    </lineage>
</organism>
<reference evidence="1" key="1">
    <citation type="submission" date="2021-06" db="EMBL/GenBank/DDBJ databases">
        <authorList>
            <person name="Kallberg Y."/>
            <person name="Tangrot J."/>
            <person name="Rosling A."/>
        </authorList>
    </citation>
    <scope>NUCLEOTIDE SEQUENCE</scope>
    <source>
        <strain evidence="1">MT106</strain>
    </source>
</reference>
<keyword evidence="2" id="KW-1185">Reference proteome</keyword>
<dbReference type="Proteomes" id="UP000789831">
    <property type="component" value="Unassembled WGS sequence"/>
</dbReference>
<feature type="non-terminal residue" evidence="1">
    <location>
        <position position="1"/>
    </location>
</feature>
<name>A0A9N9HRQ7_9GLOM</name>
<proteinExistence type="predicted"/>
<comment type="caution">
    <text evidence="1">The sequence shown here is derived from an EMBL/GenBank/DDBJ whole genome shotgun (WGS) entry which is preliminary data.</text>
</comment>
<evidence type="ECO:0000313" key="1">
    <source>
        <dbReference type="EMBL" id="CAG8702805.1"/>
    </source>
</evidence>
<protein>
    <submittedName>
        <fullName evidence="1">6576_t:CDS:1</fullName>
    </submittedName>
</protein>
<dbReference type="AlphaFoldDB" id="A0A9N9HRQ7"/>
<dbReference type="EMBL" id="CAJVPL010018721">
    <property type="protein sequence ID" value="CAG8702805.1"/>
    <property type="molecule type" value="Genomic_DNA"/>
</dbReference>
<gene>
    <name evidence="1" type="ORF">AGERDE_LOCUS13593</name>
</gene>
<evidence type="ECO:0000313" key="2">
    <source>
        <dbReference type="Proteomes" id="UP000789831"/>
    </source>
</evidence>